<keyword evidence="3" id="KW-0963">Cytoplasm</keyword>
<evidence type="ECO:0000256" key="1">
    <source>
        <dbReference type="ARBA" id="ARBA00010206"/>
    </source>
</evidence>
<dbReference type="Proteomes" id="UP000610966">
    <property type="component" value="Unassembled WGS sequence"/>
</dbReference>
<evidence type="ECO:0000256" key="2">
    <source>
        <dbReference type="ARBA" id="ARBA00022801"/>
    </source>
</evidence>
<dbReference type="PANTHER" id="PTHR47271:SF2">
    <property type="entry name" value="ARGININE DEIMINASE"/>
    <property type="match status" value="1"/>
</dbReference>
<dbReference type="Gene3D" id="3.75.10.10">
    <property type="entry name" value="L-arginine/glycine Amidinotransferase, Chain A"/>
    <property type="match status" value="1"/>
</dbReference>
<dbReference type="GO" id="GO:0019546">
    <property type="term" value="P:L-arginine deiminase pathway"/>
    <property type="evidence" value="ECO:0007669"/>
    <property type="project" value="TreeGrafter"/>
</dbReference>
<gene>
    <name evidence="3 5" type="primary">arcA</name>
    <name evidence="5" type="ORF">Mth01_04200</name>
</gene>
<comment type="catalytic activity">
    <reaction evidence="3">
        <text>L-arginine + H2O = L-citrulline + NH4(+)</text>
        <dbReference type="Rhea" id="RHEA:19597"/>
        <dbReference type="ChEBI" id="CHEBI:15377"/>
        <dbReference type="ChEBI" id="CHEBI:28938"/>
        <dbReference type="ChEBI" id="CHEBI:32682"/>
        <dbReference type="ChEBI" id="CHEBI:57743"/>
        <dbReference type="EC" id="3.5.3.6"/>
    </reaction>
</comment>
<reference evidence="5" key="1">
    <citation type="submission" date="2021-01" db="EMBL/GenBank/DDBJ databases">
        <title>Whole genome shotgun sequence of Sphaerimonospora thailandensis NBRC 107569.</title>
        <authorList>
            <person name="Komaki H."/>
            <person name="Tamura T."/>
        </authorList>
    </citation>
    <scope>NUCLEOTIDE SEQUENCE</scope>
    <source>
        <strain evidence="5">NBRC 107569</strain>
    </source>
</reference>
<comment type="pathway">
    <text evidence="3">Amino-acid degradation; L-arginine degradation via ADI pathway; carbamoyl phosphate from L-arginine: step 1/2.</text>
</comment>
<keyword evidence="3" id="KW-0056">Arginine metabolism</keyword>
<dbReference type="PRINTS" id="PR01466">
    <property type="entry name" value="ARGDEIMINASE"/>
</dbReference>
<evidence type="ECO:0000313" key="6">
    <source>
        <dbReference type="Proteomes" id="UP000610966"/>
    </source>
</evidence>
<dbReference type="EMBL" id="BOOG01000007">
    <property type="protein sequence ID" value="GIH68167.1"/>
    <property type="molecule type" value="Genomic_DNA"/>
</dbReference>
<sequence length="421" mass="46642">MGDMQKTTSFYVGSEVGKLRQVLVHIPEPALKRLTPTNKDALLFDDVLWVHRALEEHQEWCEVLSARGVRVHTLGEMIEQTIAIPEARKHILDGSVDEHWVGPVAADAIRGALDTLDGRVLAPYLTGGITKREIMELGCDPKSIAFHTLGMDDFVLPPLPNHLYARDASCWVYDGVSINAMRKKARRRETLNYEAVYRWHPLFARGYDRPEDGGYHVWSPGTPMAPATIEGGDVLVIGRGAVLVGMSERTQPQAVETLAMNLFRSGSATRIVALDLPKARAFMHLDTVMTQVDVGKFVKYAGLGMLPSYTIEPGDNDKELKVTDHAPEDMHRAIARAIGLDDVEILTPAQDAHAAEREQWDDGCNVLALEPGVVVAYERNTTTNNYLRRHGIEVITIRGNELGRGRGGPRCMSCPLERDAV</sequence>
<dbReference type="PIRSF" id="PIRSF006356">
    <property type="entry name" value="Arg_deiminase"/>
    <property type="match status" value="1"/>
</dbReference>
<protein>
    <recommendedName>
        <fullName evidence="3">Arginine deiminase</fullName>
        <shortName evidence="3">ADI</shortName>
        <ecNumber evidence="3">3.5.3.6</ecNumber>
    </recommendedName>
    <alternativeName>
        <fullName evidence="3">Arginine dihydrolase</fullName>
        <shortName evidence="3">AD</shortName>
    </alternativeName>
</protein>
<dbReference type="HAMAP" id="MF_00242">
    <property type="entry name" value="Arg_deiminase"/>
    <property type="match status" value="1"/>
</dbReference>
<dbReference type="GO" id="GO:0005737">
    <property type="term" value="C:cytoplasm"/>
    <property type="evidence" value="ECO:0007669"/>
    <property type="project" value="UniProtKB-SubCell"/>
</dbReference>
<dbReference type="Gene3D" id="1.10.3930.10">
    <property type="entry name" value="Arginine deiminase"/>
    <property type="match status" value="1"/>
</dbReference>
<dbReference type="GO" id="GO:0016990">
    <property type="term" value="F:arginine deiminase activity"/>
    <property type="evidence" value="ECO:0007669"/>
    <property type="project" value="UniProtKB-UniRule"/>
</dbReference>
<proteinExistence type="inferred from homology"/>
<dbReference type="AlphaFoldDB" id="A0A8J3R328"/>
<keyword evidence="2 3" id="KW-0378">Hydrolase</keyword>
<comment type="similarity">
    <text evidence="1 3">Belongs to the arginine deiminase family.</text>
</comment>
<dbReference type="SUPFAM" id="SSF55909">
    <property type="entry name" value="Pentein"/>
    <property type="match status" value="1"/>
</dbReference>
<dbReference type="NCBIfam" id="NF002381">
    <property type="entry name" value="PRK01388.1"/>
    <property type="match status" value="1"/>
</dbReference>
<organism evidence="5 6">
    <name type="scientific">Sphaerimonospora thailandensis</name>
    <dbReference type="NCBI Taxonomy" id="795644"/>
    <lineage>
        <taxon>Bacteria</taxon>
        <taxon>Bacillati</taxon>
        <taxon>Actinomycetota</taxon>
        <taxon>Actinomycetes</taxon>
        <taxon>Streptosporangiales</taxon>
        <taxon>Streptosporangiaceae</taxon>
        <taxon>Sphaerimonospora</taxon>
    </lineage>
</organism>
<feature type="active site" description="Amidino-cysteine intermediate" evidence="3 4">
    <location>
        <position position="411"/>
    </location>
</feature>
<keyword evidence="6" id="KW-1185">Reference proteome</keyword>
<evidence type="ECO:0000256" key="3">
    <source>
        <dbReference type="HAMAP-Rule" id="MF_00242"/>
    </source>
</evidence>
<comment type="subcellular location">
    <subcellularLocation>
        <location evidence="3">Cytoplasm</location>
    </subcellularLocation>
</comment>
<dbReference type="PANTHER" id="PTHR47271">
    <property type="entry name" value="ARGININE DEIMINASE"/>
    <property type="match status" value="1"/>
</dbReference>
<accession>A0A8J3R328</accession>
<evidence type="ECO:0000313" key="5">
    <source>
        <dbReference type="EMBL" id="GIH68167.1"/>
    </source>
</evidence>
<dbReference type="Pfam" id="PF02274">
    <property type="entry name" value="ADI"/>
    <property type="match status" value="1"/>
</dbReference>
<dbReference type="EC" id="3.5.3.6" evidence="3"/>
<name>A0A8J3R328_9ACTN</name>
<dbReference type="InterPro" id="IPR003876">
    <property type="entry name" value="Arg_deiminase"/>
</dbReference>
<dbReference type="UniPathway" id="UPA00254">
    <property type="reaction ID" value="UER00364"/>
</dbReference>
<comment type="caution">
    <text evidence="5">The sequence shown here is derived from an EMBL/GenBank/DDBJ whole genome shotgun (WGS) entry which is preliminary data.</text>
</comment>
<evidence type="ECO:0000256" key="4">
    <source>
        <dbReference type="PIRSR" id="PIRSR006356-1"/>
    </source>
</evidence>